<feature type="domain" description="AMP-dependent synthetase/ligase" evidence="1">
    <location>
        <begin position="219"/>
        <end position="416"/>
    </location>
</feature>
<feature type="domain" description="AMP-binding enzyme C-terminal" evidence="2">
    <location>
        <begin position="467"/>
        <end position="535"/>
    </location>
</feature>
<evidence type="ECO:0000259" key="1">
    <source>
        <dbReference type="Pfam" id="PF00501"/>
    </source>
</evidence>
<comment type="caution">
    <text evidence="3">The sequence shown here is derived from an EMBL/GenBank/DDBJ whole genome shotgun (WGS) entry which is preliminary data.</text>
</comment>
<dbReference type="InterPro" id="IPR000873">
    <property type="entry name" value="AMP-dep_synth/lig_dom"/>
</dbReference>
<dbReference type="RefSeq" id="WP_165403773.1">
    <property type="nucleotide sequence ID" value="NZ_BMHA01000001.1"/>
</dbReference>
<sequence>MAGPPDPASLERPWLASYPPGVPPTYRLPEVALPRLLEDAARDFPGTPALVADGASVDHAGLLARVEDVARRLASLGIGRGERVLVGLRNTAAAPVVLLASWRVGATVVPVAADLPAERLRAIAVEATVGAVVGTPRVLHELRQHVALPPLAVSVSGNEWPARRRRLRLPRRAPRRDGSDHVVLADLLAEEADGPLPAGPAADDVAALVFRARGDELLGVELSHRNLVANAFQARLWVPDVQAGRERVLVADPLGEVLPLTLGVLAGLLSAGTLILLDRPSPDELARTIERERPTLFPTVPARLAAMLADRDAARRDLTSLRVCVAGGAPLDPGLAAEVERRTGGARVREGYGLVEAAPLTHAQPVYGRAGFGTIGLPVPDTVAVVVDPDDLGRVLPPDTPGMLLVHGPQVARGYLDRDELTARTFVDGWLVTGDLATVDADGVFTHVGRIDEVVKRDGRFVSPRHVESALLQHPAVETAGVVSSGELLLGAVVTRRRARADGDTLLAHCRNLLDAPAVPDRVTVVNRLPRTAAGDLDRERLRRELAGR</sequence>
<dbReference type="Pfam" id="PF00501">
    <property type="entry name" value="AMP-binding"/>
    <property type="match status" value="2"/>
</dbReference>
<dbReference type="PANTHER" id="PTHR43767:SF1">
    <property type="entry name" value="NONRIBOSOMAL PEPTIDE SYNTHASE PES1 (EUROFUNG)-RELATED"/>
    <property type="match status" value="1"/>
</dbReference>
<dbReference type="InterPro" id="IPR050237">
    <property type="entry name" value="ATP-dep_AMP-bd_enzyme"/>
</dbReference>
<dbReference type="AlphaFoldDB" id="A0A8J3ESE2"/>
<evidence type="ECO:0000313" key="4">
    <source>
        <dbReference type="Proteomes" id="UP000650511"/>
    </source>
</evidence>
<protein>
    <submittedName>
        <fullName evidence="3">Long-chain-fatty-acid--CoA ligase</fullName>
    </submittedName>
</protein>
<reference evidence="3" key="2">
    <citation type="submission" date="2020-09" db="EMBL/GenBank/DDBJ databases">
        <authorList>
            <person name="Sun Q."/>
            <person name="Zhou Y."/>
        </authorList>
    </citation>
    <scope>NUCLEOTIDE SEQUENCE</scope>
    <source>
        <strain evidence="3">CGMCC 1.14988</strain>
    </source>
</reference>
<dbReference type="InterPro" id="IPR045851">
    <property type="entry name" value="AMP-bd_C_sf"/>
</dbReference>
<dbReference type="EMBL" id="BMHA01000001">
    <property type="protein sequence ID" value="GGI02958.1"/>
    <property type="molecule type" value="Genomic_DNA"/>
</dbReference>
<keyword evidence="4" id="KW-1185">Reference proteome</keyword>
<evidence type="ECO:0000259" key="2">
    <source>
        <dbReference type="Pfam" id="PF13193"/>
    </source>
</evidence>
<dbReference type="Gene3D" id="3.30.300.30">
    <property type="match status" value="1"/>
</dbReference>
<dbReference type="Gene3D" id="3.40.50.12780">
    <property type="entry name" value="N-terminal domain of ligase-like"/>
    <property type="match status" value="1"/>
</dbReference>
<reference evidence="3" key="1">
    <citation type="journal article" date="2014" name="Int. J. Syst. Evol. Microbiol.">
        <title>Complete genome sequence of Corynebacterium casei LMG S-19264T (=DSM 44701T), isolated from a smear-ripened cheese.</title>
        <authorList>
            <consortium name="US DOE Joint Genome Institute (JGI-PGF)"/>
            <person name="Walter F."/>
            <person name="Albersmeier A."/>
            <person name="Kalinowski J."/>
            <person name="Ruckert C."/>
        </authorList>
    </citation>
    <scope>NUCLEOTIDE SEQUENCE</scope>
    <source>
        <strain evidence="3">CGMCC 1.14988</strain>
    </source>
</reference>
<dbReference type="Pfam" id="PF13193">
    <property type="entry name" value="AMP-binding_C"/>
    <property type="match status" value="1"/>
</dbReference>
<gene>
    <name evidence="3" type="ORF">GCM10011354_02130</name>
</gene>
<feature type="domain" description="AMP-dependent synthetase/ligase" evidence="1">
    <location>
        <begin position="37"/>
        <end position="156"/>
    </location>
</feature>
<name>A0A8J3ESE2_9ACTN</name>
<dbReference type="InterPro" id="IPR025110">
    <property type="entry name" value="AMP-bd_C"/>
</dbReference>
<dbReference type="SUPFAM" id="SSF56801">
    <property type="entry name" value="Acetyl-CoA synthetase-like"/>
    <property type="match status" value="1"/>
</dbReference>
<dbReference type="InterPro" id="IPR042099">
    <property type="entry name" value="ANL_N_sf"/>
</dbReference>
<dbReference type="PANTHER" id="PTHR43767">
    <property type="entry name" value="LONG-CHAIN-FATTY-ACID--COA LIGASE"/>
    <property type="match status" value="1"/>
</dbReference>
<organism evidence="3 4">
    <name type="scientific">Egicoccus halophilus</name>
    <dbReference type="NCBI Taxonomy" id="1670830"/>
    <lineage>
        <taxon>Bacteria</taxon>
        <taxon>Bacillati</taxon>
        <taxon>Actinomycetota</taxon>
        <taxon>Nitriliruptoria</taxon>
        <taxon>Egicoccales</taxon>
        <taxon>Egicoccaceae</taxon>
        <taxon>Egicoccus</taxon>
    </lineage>
</organism>
<dbReference type="Proteomes" id="UP000650511">
    <property type="component" value="Unassembled WGS sequence"/>
</dbReference>
<proteinExistence type="predicted"/>
<evidence type="ECO:0000313" key="3">
    <source>
        <dbReference type="EMBL" id="GGI02958.1"/>
    </source>
</evidence>
<keyword evidence="3" id="KW-0436">Ligase</keyword>
<dbReference type="GO" id="GO:0016878">
    <property type="term" value="F:acid-thiol ligase activity"/>
    <property type="evidence" value="ECO:0007669"/>
    <property type="project" value="UniProtKB-ARBA"/>
</dbReference>
<accession>A0A8J3ESE2</accession>